<sequence>MATSKVVRTWASPYLYKTVVLPTSKHLRCFAALMRSSSTAVSPTVRHLWVGNPDLSYSGFFLPEKQTLLGRHRRLLRGKPKSDEEHACYKALFDITFILYHVPNLCSLALPEFMMLHVMGFSSFPFSLTEVVTSGEHMKEGIRISDEPCARNVRRLVFVANGTIHRALQTGIFWMPKAIDELELCWTSGQSNVQEMQEFLEWVLESRRVRCITLVADKALIDHRIRSLVQWNGRLVLKVRTESPMDRWEARTQAQGFWA</sequence>
<dbReference type="InParanoid" id="A0A067M7J4"/>
<evidence type="ECO:0000313" key="2">
    <source>
        <dbReference type="Proteomes" id="UP000027195"/>
    </source>
</evidence>
<organism evidence="1 2">
    <name type="scientific">Botryobasidium botryosum (strain FD-172 SS1)</name>
    <dbReference type="NCBI Taxonomy" id="930990"/>
    <lineage>
        <taxon>Eukaryota</taxon>
        <taxon>Fungi</taxon>
        <taxon>Dikarya</taxon>
        <taxon>Basidiomycota</taxon>
        <taxon>Agaricomycotina</taxon>
        <taxon>Agaricomycetes</taxon>
        <taxon>Cantharellales</taxon>
        <taxon>Botryobasidiaceae</taxon>
        <taxon>Botryobasidium</taxon>
    </lineage>
</organism>
<dbReference type="EMBL" id="KL198105">
    <property type="protein sequence ID" value="KDQ07556.1"/>
    <property type="molecule type" value="Genomic_DNA"/>
</dbReference>
<dbReference type="AlphaFoldDB" id="A0A067M7J4"/>
<name>A0A067M7J4_BOTB1</name>
<proteinExistence type="predicted"/>
<gene>
    <name evidence="1" type="ORF">BOTBODRAFT_608333</name>
</gene>
<keyword evidence="2" id="KW-1185">Reference proteome</keyword>
<dbReference type="HOGENOM" id="CLU_1073595_0_0_1"/>
<reference evidence="2" key="1">
    <citation type="journal article" date="2014" name="Proc. Natl. Acad. Sci. U.S.A.">
        <title>Extensive sampling of basidiomycete genomes demonstrates inadequacy of the white-rot/brown-rot paradigm for wood decay fungi.</title>
        <authorList>
            <person name="Riley R."/>
            <person name="Salamov A.A."/>
            <person name="Brown D.W."/>
            <person name="Nagy L.G."/>
            <person name="Floudas D."/>
            <person name="Held B.W."/>
            <person name="Levasseur A."/>
            <person name="Lombard V."/>
            <person name="Morin E."/>
            <person name="Otillar R."/>
            <person name="Lindquist E.A."/>
            <person name="Sun H."/>
            <person name="LaButti K.M."/>
            <person name="Schmutz J."/>
            <person name="Jabbour D."/>
            <person name="Luo H."/>
            <person name="Baker S.E."/>
            <person name="Pisabarro A.G."/>
            <person name="Walton J.D."/>
            <person name="Blanchette R.A."/>
            <person name="Henrissat B."/>
            <person name="Martin F."/>
            <person name="Cullen D."/>
            <person name="Hibbett D.S."/>
            <person name="Grigoriev I.V."/>
        </authorList>
    </citation>
    <scope>NUCLEOTIDE SEQUENCE [LARGE SCALE GENOMIC DNA]</scope>
    <source>
        <strain evidence="2">FD-172 SS1</strain>
    </source>
</reference>
<protein>
    <submittedName>
        <fullName evidence="1">Uncharacterized protein</fullName>
    </submittedName>
</protein>
<evidence type="ECO:0000313" key="1">
    <source>
        <dbReference type="EMBL" id="KDQ07556.1"/>
    </source>
</evidence>
<accession>A0A067M7J4</accession>
<dbReference type="Proteomes" id="UP000027195">
    <property type="component" value="Unassembled WGS sequence"/>
</dbReference>